<name>A0ABV7VLX2_9PROT</name>
<sequence length="177" mass="19136">MSEAFDAAAATAAPAGEIRAWPTSVQELAEAERLVLWSFRRWVSGPEQLPMLAREFDRQFRRSDARPALLALDAALTGLSRHARRTIVHHQPCCPCLGADEVCFVSIVAALQGGAPQAARAMAQWLVRAPGLEAFVAPLDEFAACLTGSGLDLPYRTRQRPSLEPLAFHGPALASVH</sequence>
<dbReference type="Proteomes" id="UP001595711">
    <property type="component" value="Unassembled WGS sequence"/>
</dbReference>
<accession>A0ABV7VLX2</accession>
<reference evidence="2" key="1">
    <citation type="journal article" date="2019" name="Int. J. Syst. Evol. Microbiol.">
        <title>The Global Catalogue of Microorganisms (GCM) 10K type strain sequencing project: providing services to taxonomists for standard genome sequencing and annotation.</title>
        <authorList>
            <consortium name="The Broad Institute Genomics Platform"/>
            <consortium name="The Broad Institute Genome Sequencing Center for Infectious Disease"/>
            <person name="Wu L."/>
            <person name="Ma J."/>
        </authorList>
    </citation>
    <scope>NUCLEOTIDE SEQUENCE [LARGE SCALE GENOMIC DNA]</scope>
    <source>
        <strain evidence="2">KCTC 42182</strain>
    </source>
</reference>
<dbReference type="EMBL" id="JBHRYJ010000007">
    <property type="protein sequence ID" value="MFC3678235.1"/>
    <property type="molecule type" value="Genomic_DNA"/>
</dbReference>
<gene>
    <name evidence="1" type="ORF">ACFOOQ_22000</name>
</gene>
<comment type="caution">
    <text evidence="1">The sequence shown here is derived from an EMBL/GenBank/DDBJ whole genome shotgun (WGS) entry which is preliminary data.</text>
</comment>
<dbReference type="RefSeq" id="WP_379729848.1">
    <property type="nucleotide sequence ID" value="NZ_JBHRYJ010000007.1"/>
</dbReference>
<evidence type="ECO:0000313" key="2">
    <source>
        <dbReference type="Proteomes" id="UP001595711"/>
    </source>
</evidence>
<keyword evidence="2" id="KW-1185">Reference proteome</keyword>
<organism evidence="1 2">
    <name type="scientific">Ferrovibrio xuzhouensis</name>
    <dbReference type="NCBI Taxonomy" id="1576914"/>
    <lineage>
        <taxon>Bacteria</taxon>
        <taxon>Pseudomonadati</taxon>
        <taxon>Pseudomonadota</taxon>
        <taxon>Alphaproteobacteria</taxon>
        <taxon>Rhodospirillales</taxon>
        <taxon>Rhodospirillaceae</taxon>
        <taxon>Ferrovibrio</taxon>
    </lineage>
</organism>
<protein>
    <submittedName>
        <fullName evidence="1">Uncharacterized protein</fullName>
    </submittedName>
</protein>
<evidence type="ECO:0000313" key="1">
    <source>
        <dbReference type="EMBL" id="MFC3678235.1"/>
    </source>
</evidence>
<proteinExistence type="predicted"/>